<name>A0A8D1W1L7_PIG</name>
<evidence type="ECO:0000256" key="1">
    <source>
        <dbReference type="SAM" id="MobiDB-lite"/>
    </source>
</evidence>
<evidence type="ECO:0000313" key="2">
    <source>
        <dbReference type="Ensembl" id="ENSSSCP00060032377.1"/>
    </source>
</evidence>
<proteinExistence type="predicted"/>
<feature type="region of interest" description="Disordered" evidence="1">
    <location>
        <begin position="68"/>
        <end position="104"/>
    </location>
</feature>
<evidence type="ECO:0000313" key="3">
    <source>
        <dbReference type="Proteomes" id="UP000694723"/>
    </source>
</evidence>
<dbReference type="Proteomes" id="UP000694723">
    <property type="component" value="Unplaced"/>
</dbReference>
<reference evidence="2" key="1">
    <citation type="submission" date="2025-08" db="UniProtKB">
        <authorList>
            <consortium name="Ensembl"/>
        </authorList>
    </citation>
    <scope>IDENTIFICATION</scope>
</reference>
<dbReference type="Pfam" id="PF00428">
    <property type="entry name" value="Ribosomal_60s"/>
    <property type="match status" value="1"/>
</dbReference>
<accession>A0A8D1W1L7</accession>
<protein>
    <submittedName>
        <fullName evidence="2">Uncharacterized protein</fullName>
    </submittedName>
</protein>
<dbReference type="Ensembl" id="ENSSSCT00060074958.1">
    <property type="protein sequence ID" value="ENSSSCP00060032377.1"/>
    <property type="gene ID" value="ENSSSCG00060055032.1"/>
</dbReference>
<sequence>VCDITSYLLPISRAVPPWSKDVKKILEETSLVEDNSWPNKVIGELNRKNAEGDMAQQAGPALLVGLCPPRPPGSAARASGSAPGTAEKKDEKKEESHDNMGFGLFESCSSAHEAFVTSI</sequence>
<organism evidence="2 3">
    <name type="scientific">Sus scrofa</name>
    <name type="common">Pig</name>
    <dbReference type="NCBI Taxonomy" id="9823"/>
    <lineage>
        <taxon>Eukaryota</taxon>
        <taxon>Metazoa</taxon>
        <taxon>Chordata</taxon>
        <taxon>Craniata</taxon>
        <taxon>Vertebrata</taxon>
        <taxon>Euteleostomi</taxon>
        <taxon>Mammalia</taxon>
        <taxon>Eutheria</taxon>
        <taxon>Laurasiatheria</taxon>
        <taxon>Artiodactyla</taxon>
        <taxon>Suina</taxon>
        <taxon>Suidae</taxon>
        <taxon>Sus</taxon>
    </lineage>
</organism>
<feature type="compositionally biased region" description="Basic and acidic residues" evidence="1">
    <location>
        <begin position="86"/>
        <end position="98"/>
    </location>
</feature>
<dbReference type="AlphaFoldDB" id="A0A8D1W1L7"/>
<feature type="compositionally biased region" description="Low complexity" evidence="1">
    <location>
        <begin position="73"/>
        <end position="84"/>
    </location>
</feature>